<dbReference type="PANTHER" id="PTHR31062">
    <property type="entry name" value="XYLOGLUCAN ENDOTRANSGLUCOSYLASE/HYDROLASE PROTEIN 8-RELATED"/>
    <property type="match status" value="1"/>
</dbReference>
<evidence type="ECO:0000313" key="6">
    <source>
        <dbReference type="RefSeq" id="XP_020113221.1"/>
    </source>
</evidence>
<dbReference type="GO" id="GO:0004553">
    <property type="term" value="F:hydrolase activity, hydrolyzing O-glycosyl compounds"/>
    <property type="evidence" value="ECO:0007669"/>
    <property type="project" value="InterPro"/>
</dbReference>
<evidence type="ECO:0000313" key="5">
    <source>
        <dbReference type="Proteomes" id="UP000515123"/>
    </source>
</evidence>
<dbReference type="GO" id="GO:0005975">
    <property type="term" value="P:carbohydrate metabolic process"/>
    <property type="evidence" value="ECO:0007669"/>
    <property type="project" value="InterPro"/>
</dbReference>
<keyword evidence="5" id="KW-1185">Reference proteome</keyword>
<accession>A0A6P5GX50</accession>
<dbReference type="InterPro" id="IPR013320">
    <property type="entry name" value="ConA-like_dom_sf"/>
</dbReference>
<dbReference type="Gene3D" id="2.60.120.200">
    <property type="match status" value="1"/>
</dbReference>
<feature type="signal peptide" evidence="3">
    <location>
        <begin position="1"/>
        <end position="25"/>
    </location>
</feature>
<evidence type="ECO:0000256" key="3">
    <source>
        <dbReference type="SAM" id="SignalP"/>
    </source>
</evidence>
<reference evidence="6" key="2">
    <citation type="submission" date="2025-08" db="UniProtKB">
        <authorList>
            <consortium name="RefSeq"/>
        </authorList>
    </citation>
    <scope>IDENTIFICATION</scope>
    <source>
        <tissue evidence="6">Leaf</tissue>
    </source>
</reference>
<feature type="chain" id="PRO_5028477880" evidence="3">
    <location>
        <begin position="26"/>
        <end position="144"/>
    </location>
</feature>
<sequence length="144" mass="15891">MSSSSFLCLAFTLILSGSIVVGVRGNDFTRDFDVVWGRENARILDGGRLLELSLDQRSGSRIESKNRFLFGRVDLQIKLVAGGSAGTITSFYICSGGATHDEVDFEFLGNVSGEPYILHTNIFSHGKGGKEQQFYLWFDPTQDL</sequence>
<keyword evidence="1" id="KW-0378">Hydrolase</keyword>
<organism evidence="5 6">
    <name type="scientific">Ananas comosus</name>
    <name type="common">Pineapple</name>
    <name type="synonym">Ananas ananas</name>
    <dbReference type="NCBI Taxonomy" id="4615"/>
    <lineage>
        <taxon>Eukaryota</taxon>
        <taxon>Viridiplantae</taxon>
        <taxon>Streptophyta</taxon>
        <taxon>Embryophyta</taxon>
        <taxon>Tracheophyta</taxon>
        <taxon>Spermatophyta</taxon>
        <taxon>Magnoliopsida</taxon>
        <taxon>Liliopsida</taxon>
        <taxon>Poales</taxon>
        <taxon>Bromeliaceae</taxon>
        <taxon>Bromelioideae</taxon>
        <taxon>Ananas</taxon>
    </lineage>
</organism>
<evidence type="ECO:0000256" key="1">
    <source>
        <dbReference type="ARBA" id="ARBA00022801"/>
    </source>
</evidence>
<dbReference type="InterPro" id="IPR008263">
    <property type="entry name" value="GH16_AS"/>
</dbReference>
<dbReference type="InterPro" id="IPR044791">
    <property type="entry name" value="Beta-glucanase/XTH"/>
</dbReference>
<gene>
    <name evidence="6" type="primary">LOC109727496</name>
</gene>
<dbReference type="PROSITE" id="PS51762">
    <property type="entry name" value="GH16_2"/>
    <property type="match status" value="1"/>
</dbReference>
<dbReference type="OrthoDB" id="4781at2759"/>
<proteinExistence type="predicted"/>
<keyword evidence="3" id="KW-0732">Signal</keyword>
<protein>
    <submittedName>
        <fullName evidence="6">Xyloglucan endotransglucosylase/hydrolase 2-like</fullName>
    </submittedName>
</protein>
<evidence type="ECO:0000259" key="4">
    <source>
        <dbReference type="PROSITE" id="PS51762"/>
    </source>
</evidence>
<name>A0A6P5GX50_ANACO</name>
<dbReference type="SUPFAM" id="SSF49899">
    <property type="entry name" value="Concanavalin A-like lectins/glucanases"/>
    <property type="match status" value="1"/>
</dbReference>
<dbReference type="Pfam" id="PF00722">
    <property type="entry name" value="Glyco_hydro_16"/>
    <property type="match status" value="1"/>
</dbReference>
<dbReference type="Proteomes" id="UP000515123">
    <property type="component" value="Linkage group 22"/>
</dbReference>
<evidence type="ECO:0000256" key="2">
    <source>
        <dbReference type="ARBA" id="ARBA00023295"/>
    </source>
</evidence>
<dbReference type="AlphaFoldDB" id="A0A6P5GX50"/>
<dbReference type="InterPro" id="IPR000757">
    <property type="entry name" value="Beta-glucanase-like"/>
</dbReference>
<dbReference type="RefSeq" id="XP_020113221.1">
    <property type="nucleotide sequence ID" value="XM_020257632.1"/>
</dbReference>
<dbReference type="GeneID" id="109727496"/>
<feature type="domain" description="GH16" evidence="4">
    <location>
        <begin position="13"/>
        <end position="144"/>
    </location>
</feature>
<keyword evidence="2" id="KW-0326">Glycosidase</keyword>
<dbReference type="PROSITE" id="PS01034">
    <property type="entry name" value="GH16_1"/>
    <property type="match status" value="1"/>
</dbReference>
<reference evidence="5" key="1">
    <citation type="journal article" date="2015" name="Nat. Genet.">
        <title>The pineapple genome and the evolution of CAM photosynthesis.</title>
        <authorList>
            <person name="Ming R."/>
            <person name="VanBuren R."/>
            <person name="Wai C.M."/>
            <person name="Tang H."/>
            <person name="Schatz M.C."/>
            <person name="Bowers J.E."/>
            <person name="Lyons E."/>
            <person name="Wang M.L."/>
            <person name="Chen J."/>
            <person name="Biggers E."/>
            <person name="Zhang J."/>
            <person name="Huang L."/>
            <person name="Zhang L."/>
            <person name="Miao W."/>
            <person name="Zhang J."/>
            <person name="Ye Z."/>
            <person name="Miao C."/>
            <person name="Lin Z."/>
            <person name="Wang H."/>
            <person name="Zhou H."/>
            <person name="Yim W.C."/>
            <person name="Priest H.D."/>
            <person name="Zheng C."/>
            <person name="Woodhouse M."/>
            <person name="Edger P.P."/>
            <person name="Guyot R."/>
            <person name="Guo H.B."/>
            <person name="Guo H."/>
            <person name="Zheng G."/>
            <person name="Singh R."/>
            <person name="Sharma A."/>
            <person name="Min X."/>
            <person name="Zheng Y."/>
            <person name="Lee H."/>
            <person name="Gurtowski J."/>
            <person name="Sedlazeck F.J."/>
            <person name="Harkess A."/>
            <person name="McKain M.R."/>
            <person name="Liao Z."/>
            <person name="Fang J."/>
            <person name="Liu J."/>
            <person name="Zhang X."/>
            <person name="Zhang Q."/>
            <person name="Hu W."/>
            <person name="Qin Y."/>
            <person name="Wang K."/>
            <person name="Chen L.Y."/>
            <person name="Shirley N."/>
            <person name="Lin Y.R."/>
            <person name="Liu L.Y."/>
            <person name="Hernandez A.G."/>
            <person name="Wright C.L."/>
            <person name="Bulone V."/>
            <person name="Tuskan G.A."/>
            <person name="Heath K."/>
            <person name="Zee F."/>
            <person name="Moore P.H."/>
            <person name="Sunkar R."/>
            <person name="Leebens-Mack J.H."/>
            <person name="Mockler T."/>
            <person name="Bennetzen J.L."/>
            <person name="Freeling M."/>
            <person name="Sankoff D."/>
            <person name="Paterson A.H."/>
            <person name="Zhu X."/>
            <person name="Yang X."/>
            <person name="Smith J.A."/>
            <person name="Cushman J.C."/>
            <person name="Paull R.E."/>
            <person name="Yu Q."/>
        </authorList>
    </citation>
    <scope>NUCLEOTIDE SEQUENCE [LARGE SCALE GENOMIC DNA]</scope>
    <source>
        <strain evidence="5">cv. F153</strain>
    </source>
</reference>